<feature type="transmembrane region" description="Helical" evidence="9">
    <location>
        <begin position="14"/>
        <end position="32"/>
    </location>
</feature>
<evidence type="ECO:0000256" key="7">
    <source>
        <dbReference type="ARBA" id="ARBA00023315"/>
    </source>
</evidence>
<dbReference type="GO" id="GO:0016747">
    <property type="term" value="F:acyltransferase activity, transferring groups other than amino-acyl groups"/>
    <property type="evidence" value="ECO:0007669"/>
    <property type="project" value="InterPro"/>
</dbReference>
<feature type="transmembrane region" description="Helical" evidence="9">
    <location>
        <begin position="328"/>
        <end position="349"/>
    </location>
</feature>
<dbReference type="SUPFAM" id="SSF52266">
    <property type="entry name" value="SGNH hydrolase"/>
    <property type="match status" value="1"/>
</dbReference>
<evidence type="ECO:0000256" key="8">
    <source>
        <dbReference type="SAM" id="Coils"/>
    </source>
</evidence>
<evidence type="ECO:0000313" key="12">
    <source>
        <dbReference type="Proteomes" id="UP000245845"/>
    </source>
</evidence>
<reference evidence="11 12" key="1">
    <citation type="submission" date="2018-05" db="EMBL/GenBank/DDBJ databases">
        <title>The Hungate 1000. A catalogue of reference genomes from the rumen microbiome.</title>
        <authorList>
            <person name="Kelly W."/>
        </authorList>
    </citation>
    <scope>NUCLEOTIDE SEQUENCE [LARGE SCALE GENOMIC DNA]</scope>
    <source>
        <strain evidence="11 12">NLAE-zl-C242</strain>
    </source>
</reference>
<dbReference type="InterPro" id="IPR002656">
    <property type="entry name" value="Acyl_transf_3_dom"/>
</dbReference>
<dbReference type="Gene3D" id="3.40.50.1110">
    <property type="entry name" value="SGNH hydrolase"/>
    <property type="match status" value="1"/>
</dbReference>
<evidence type="ECO:0000256" key="9">
    <source>
        <dbReference type="SAM" id="Phobius"/>
    </source>
</evidence>
<keyword evidence="12" id="KW-1185">Reference proteome</keyword>
<keyword evidence="3 11" id="KW-0808">Transferase</keyword>
<dbReference type="PANTHER" id="PTHR23028:SF53">
    <property type="entry name" value="ACYL_TRANSF_3 DOMAIN-CONTAINING PROTEIN"/>
    <property type="match status" value="1"/>
</dbReference>
<feature type="transmembrane region" description="Helical" evidence="9">
    <location>
        <begin position="206"/>
        <end position="225"/>
    </location>
</feature>
<feature type="transmembrane region" description="Helical" evidence="9">
    <location>
        <begin position="176"/>
        <end position="194"/>
    </location>
</feature>
<dbReference type="PANTHER" id="PTHR23028">
    <property type="entry name" value="ACETYLTRANSFERASE"/>
    <property type="match status" value="1"/>
</dbReference>
<dbReference type="InterPro" id="IPR036514">
    <property type="entry name" value="SGNH_hydro_sf"/>
</dbReference>
<evidence type="ECO:0000313" key="11">
    <source>
        <dbReference type="EMBL" id="PWJ22694.1"/>
    </source>
</evidence>
<dbReference type="Pfam" id="PF01757">
    <property type="entry name" value="Acyl_transf_3"/>
    <property type="match status" value="1"/>
</dbReference>
<evidence type="ECO:0000259" key="10">
    <source>
        <dbReference type="Pfam" id="PF01757"/>
    </source>
</evidence>
<feature type="domain" description="Acyltransferase 3" evidence="10">
    <location>
        <begin position="15"/>
        <end position="345"/>
    </location>
</feature>
<name>A0A2Y9C6H2_9FIRM</name>
<dbReference type="OrthoDB" id="9798935at2"/>
<feature type="coiled-coil region" evidence="8">
    <location>
        <begin position="408"/>
        <end position="435"/>
    </location>
</feature>
<dbReference type="InterPro" id="IPR050879">
    <property type="entry name" value="Acyltransferase_3"/>
</dbReference>
<dbReference type="Proteomes" id="UP000245845">
    <property type="component" value="Unassembled WGS sequence"/>
</dbReference>
<dbReference type="AlphaFoldDB" id="A0A2Y9C6H2"/>
<proteinExistence type="predicted"/>
<feature type="transmembrane region" description="Helical" evidence="9">
    <location>
        <begin position="237"/>
        <end position="257"/>
    </location>
</feature>
<feature type="transmembrane region" description="Helical" evidence="9">
    <location>
        <begin position="385"/>
        <end position="406"/>
    </location>
</feature>
<sequence>MIREGKDYGKQKEYIYGIDGLRAIAVIMVFAYHLKLPFAKGGLLGVTVFFVISGFLITRILLQELDSTNTINLKNFWVKRIRRLLPAVLTMITVLIFISAIFNRVLFTKTCSDFLSVIFCYNNWWQIFNNVSYFENAGAPSPLTHCWSLAIEAQFYLLYPLLLMFLTKFKNKKDRIALVTIILAFISLALMWILFDPAKDPSRVYYGTDTRVFSLLFGAFLAFAVEDQNRIWVTPAIIRETLGIASLAGLLFMMITLDGYSSFLYRGGQGIASILTVMVIFSVLNKNSILGKVLSVFPFKWIGDRSYGIYLWHYPVILLSSGGKKSGWLMIFIEIFLTLIFSALSYQLIETPIRHGVIKKSIDIINSHPRTRRERRKQVMTLKRSMKAVLSTVIIGIAAIMCIAFVPREKVLSNIEELETQAERAKEITDQKAEISKGGTAVQDETGDIDLLLIGDSIALGATDEFYDVFPNSICDAAVSRYTTESFTIYDSYVKEKGWDGDGVIFALGSNGLLYDSLPTLRGMIEADKPLFIITARAPYASWEESNNTEIYEFAKTTENTYLVDWYKASEGHGEYFVEDETHLTEEGSKAYIKCIKEAVLQANINR</sequence>
<dbReference type="GO" id="GO:0005886">
    <property type="term" value="C:plasma membrane"/>
    <property type="evidence" value="ECO:0007669"/>
    <property type="project" value="UniProtKB-SubCell"/>
</dbReference>
<keyword evidence="8" id="KW-0175">Coiled coil</keyword>
<evidence type="ECO:0000256" key="3">
    <source>
        <dbReference type="ARBA" id="ARBA00022679"/>
    </source>
</evidence>
<evidence type="ECO:0000256" key="5">
    <source>
        <dbReference type="ARBA" id="ARBA00022989"/>
    </source>
</evidence>
<feature type="transmembrane region" description="Helical" evidence="9">
    <location>
        <begin position="263"/>
        <end position="284"/>
    </location>
</feature>
<accession>A0A2Y9C6H2</accession>
<evidence type="ECO:0000256" key="1">
    <source>
        <dbReference type="ARBA" id="ARBA00004651"/>
    </source>
</evidence>
<keyword evidence="2" id="KW-1003">Cell membrane</keyword>
<keyword evidence="5 9" id="KW-1133">Transmembrane helix</keyword>
<gene>
    <name evidence="11" type="ORF">A8806_11734</name>
</gene>
<comment type="subcellular location">
    <subcellularLocation>
        <location evidence="1">Cell membrane</location>
        <topology evidence="1">Multi-pass membrane protein</topology>
    </subcellularLocation>
</comment>
<comment type="caution">
    <text evidence="11">The sequence shown here is derived from an EMBL/GenBank/DDBJ whole genome shotgun (WGS) entry which is preliminary data.</text>
</comment>
<dbReference type="RefSeq" id="WP_109733386.1">
    <property type="nucleotide sequence ID" value="NZ_BAAACK010000014.1"/>
</dbReference>
<dbReference type="GO" id="GO:0009103">
    <property type="term" value="P:lipopolysaccharide biosynthetic process"/>
    <property type="evidence" value="ECO:0007669"/>
    <property type="project" value="TreeGrafter"/>
</dbReference>
<feature type="transmembrane region" description="Helical" evidence="9">
    <location>
        <begin position="305"/>
        <end position="322"/>
    </location>
</feature>
<dbReference type="EMBL" id="QGDL01000017">
    <property type="protein sequence ID" value="PWJ22694.1"/>
    <property type="molecule type" value="Genomic_DNA"/>
</dbReference>
<feature type="transmembrane region" description="Helical" evidence="9">
    <location>
        <begin position="147"/>
        <end position="167"/>
    </location>
</feature>
<protein>
    <submittedName>
        <fullName evidence="11">Peptidoglycan-N-acetylmuramate O-acetyltransferase</fullName>
    </submittedName>
</protein>
<keyword evidence="7" id="KW-0012">Acyltransferase</keyword>
<keyword evidence="4 9" id="KW-0812">Transmembrane</keyword>
<evidence type="ECO:0000256" key="6">
    <source>
        <dbReference type="ARBA" id="ARBA00023136"/>
    </source>
</evidence>
<feature type="transmembrane region" description="Helical" evidence="9">
    <location>
        <begin position="83"/>
        <end position="102"/>
    </location>
</feature>
<feature type="transmembrane region" description="Helical" evidence="9">
    <location>
        <begin position="38"/>
        <end position="62"/>
    </location>
</feature>
<organism evidence="11 12">
    <name type="scientific">Faecalicatena orotica</name>
    <dbReference type="NCBI Taxonomy" id="1544"/>
    <lineage>
        <taxon>Bacteria</taxon>
        <taxon>Bacillati</taxon>
        <taxon>Bacillota</taxon>
        <taxon>Clostridia</taxon>
        <taxon>Lachnospirales</taxon>
        <taxon>Lachnospiraceae</taxon>
        <taxon>Faecalicatena</taxon>
    </lineage>
</organism>
<keyword evidence="6 9" id="KW-0472">Membrane</keyword>
<evidence type="ECO:0000256" key="2">
    <source>
        <dbReference type="ARBA" id="ARBA00022475"/>
    </source>
</evidence>
<evidence type="ECO:0000256" key="4">
    <source>
        <dbReference type="ARBA" id="ARBA00022692"/>
    </source>
</evidence>